<dbReference type="KEGG" id="lgo:JCM16774_1145"/>
<dbReference type="STRING" id="714315.GCA_000516535_01143"/>
<accession>A0A510JDS2</accession>
<keyword evidence="1" id="KW-0812">Transmembrane</keyword>
<sequence length="193" mass="22222">MNKTGFLKKYDKKISLILCLLMMLFLIIFFMNKDFFNWAFKRHQNILSWYIRPLFLIPFCYFSYKRSFSGIAITILGVLTSMFWFPEPVRVDEQVSNFLNMEKNYLMTDWTVSKILISSVVPLSLIILSIAFWKRNILLGIINLVIIAVGKIIWSIGFGGDGGKKIILPAFTGLVLCIVLIYAGIKTKGKKDL</sequence>
<gene>
    <name evidence="2" type="ORF">JCM16774_1145</name>
</gene>
<dbReference type="EMBL" id="AP019822">
    <property type="protein sequence ID" value="BBM36213.1"/>
    <property type="molecule type" value="Genomic_DNA"/>
</dbReference>
<dbReference type="AlphaFoldDB" id="A0A510JDS2"/>
<organism evidence="2 3">
    <name type="scientific">Pseudoleptotrichia goodfellowii</name>
    <dbReference type="NCBI Taxonomy" id="157692"/>
    <lineage>
        <taxon>Bacteria</taxon>
        <taxon>Fusobacteriati</taxon>
        <taxon>Fusobacteriota</taxon>
        <taxon>Fusobacteriia</taxon>
        <taxon>Fusobacteriales</taxon>
        <taxon>Leptotrichiaceae</taxon>
        <taxon>Pseudoleptotrichia</taxon>
    </lineage>
</organism>
<name>A0A510JDS2_9FUSO</name>
<protein>
    <submittedName>
        <fullName evidence="2">Uncharacterized protein</fullName>
    </submittedName>
</protein>
<feature type="transmembrane region" description="Helical" evidence="1">
    <location>
        <begin position="68"/>
        <end position="85"/>
    </location>
</feature>
<dbReference type="OrthoDB" id="3425563at2"/>
<keyword evidence="1" id="KW-1133">Transmembrane helix</keyword>
<feature type="transmembrane region" description="Helical" evidence="1">
    <location>
        <begin position="43"/>
        <end position="61"/>
    </location>
</feature>
<dbReference type="Proteomes" id="UP000321606">
    <property type="component" value="Chromosome"/>
</dbReference>
<evidence type="ECO:0000256" key="1">
    <source>
        <dbReference type="SAM" id="Phobius"/>
    </source>
</evidence>
<proteinExistence type="predicted"/>
<feature type="transmembrane region" description="Helical" evidence="1">
    <location>
        <begin position="166"/>
        <end position="185"/>
    </location>
</feature>
<feature type="transmembrane region" description="Helical" evidence="1">
    <location>
        <begin position="12"/>
        <end position="31"/>
    </location>
</feature>
<evidence type="ECO:0000313" key="3">
    <source>
        <dbReference type="Proteomes" id="UP000321606"/>
    </source>
</evidence>
<feature type="transmembrane region" description="Helical" evidence="1">
    <location>
        <begin position="140"/>
        <end position="160"/>
    </location>
</feature>
<reference evidence="2 3" key="1">
    <citation type="submission" date="2019-07" db="EMBL/GenBank/DDBJ databases">
        <title>Complete Genome Sequence of Leptotrichia goodfellowii Strain JCM 16774.</title>
        <authorList>
            <person name="Watanabe S."/>
            <person name="Cui L."/>
        </authorList>
    </citation>
    <scope>NUCLEOTIDE SEQUENCE [LARGE SCALE GENOMIC DNA]</scope>
    <source>
        <strain evidence="2 3">JCM16774</strain>
    </source>
</reference>
<keyword evidence="1" id="KW-0472">Membrane</keyword>
<feature type="transmembrane region" description="Helical" evidence="1">
    <location>
        <begin position="115"/>
        <end position="133"/>
    </location>
</feature>
<dbReference type="RefSeq" id="WP_036056380.1">
    <property type="nucleotide sequence ID" value="NZ_AP019822.1"/>
</dbReference>
<evidence type="ECO:0000313" key="2">
    <source>
        <dbReference type="EMBL" id="BBM36213.1"/>
    </source>
</evidence>